<name>A0A5K7XG99_9BACT</name>
<evidence type="ECO:0000313" key="3">
    <source>
        <dbReference type="EMBL" id="BBO35860.1"/>
    </source>
</evidence>
<dbReference type="AlphaFoldDB" id="A0A5K7XG99"/>
<sequence>MKNPVFIATAAIALAAAAAHGAVIQSQGFEGTPTQGWGYALTGTGGSVSNESLAADAPASSRVRSGSYSFQHSATAASVQASTLAFDPVSLTDYEDVAVELRLASISKTSGNGNDNADLVQVFIALDGAAFSATADLTVEGNANARWSYTSGTGVAEVTVGTPVPKFQPAGGASRTTDGYSKLLLNIPDSAASFALKVVSTNNATGEIWAIDDVSVSGTLKTVPEPASLGLLVLGGVATVAVRRRMA</sequence>
<keyword evidence="4" id="KW-1185">Reference proteome</keyword>
<reference evidence="4" key="1">
    <citation type="submission" date="2019-10" db="EMBL/GenBank/DDBJ databases">
        <title>Lacipirellula parvula gen. nov., sp. nov., representing a lineage of planctomycetes widespread in freshwater anoxic habitats, and description of the family Lacipirellulaceae.</title>
        <authorList>
            <person name="Dedysh S.N."/>
            <person name="Kulichevskaya I.S."/>
            <person name="Beletsky A.V."/>
            <person name="Rakitin A.L."/>
            <person name="Mardanov A.V."/>
            <person name="Ivanova A.A."/>
            <person name="Saltykova V.X."/>
            <person name="Rijpstra W.I.C."/>
            <person name="Sinninghe Damste J.S."/>
            <person name="Ravin N.V."/>
        </authorList>
    </citation>
    <scope>NUCLEOTIDE SEQUENCE [LARGE SCALE GENOMIC DNA]</scope>
    <source>
        <strain evidence="4">PX69</strain>
    </source>
</reference>
<keyword evidence="1" id="KW-0732">Signal</keyword>
<accession>A0A5K7XG99</accession>
<dbReference type="EMBL" id="AP021861">
    <property type="protein sequence ID" value="BBO35860.1"/>
    <property type="molecule type" value="Genomic_DNA"/>
</dbReference>
<dbReference type="NCBIfam" id="TIGR02595">
    <property type="entry name" value="PEP_CTERM"/>
    <property type="match status" value="1"/>
</dbReference>
<evidence type="ECO:0000313" key="4">
    <source>
        <dbReference type="Proteomes" id="UP000326837"/>
    </source>
</evidence>
<proteinExistence type="predicted"/>
<dbReference type="RefSeq" id="WP_172992294.1">
    <property type="nucleotide sequence ID" value="NZ_AP021861.1"/>
</dbReference>
<feature type="signal peptide" evidence="1">
    <location>
        <begin position="1"/>
        <end position="21"/>
    </location>
</feature>
<dbReference type="InterPro" id="IPR013424">
    <property type="entry name" value="Ice-binding_C"/>
</dbReference>
<dbReference type="Pfam" id="PF07589">
    <property type="entry name" value="PEP-CTERM"/>
    <property type="match status" value="1"/>
</dbReference>
<feature type="domain" description="Ice-binding protein C-terminal" evidence="2">
    <location>
        <begin position="222"/>
        <end position="245"/>
    </location>
</feature>
<feature type="chain" id="PRO_5024980720" description="Ice-binding protein C-terminal domain-containing protein" evidence="1">
    <location>
        <begin position="22"/>
        <end position="247"/>
    </location>
</feature>
<evidence type="ECO:0000259" key="2">
    <source>
        <dbReference type="Pfam" id="PF07589"/>
    </source>
</evidence>
<organism evidence="3 4">
    <name type="scientific">Lacipirellula parvula</name>
    <dbReference type="NCBI Taxonomy" id="2650471"/>
    <lineage>
        <taxon>Bacteria</taxon>
        <taxon>Pseudomonadati</taxon>
        <taxon>Planctomycetota</taxon>
        <taxon>Planctomycetia</taxon>
        <taxon>Pirellulales</taxon>
        <taxon>Lacipirellulaceae</taxon>
        <taxon>Lacipirellula</taxon>
    </lineage>
</organism>
<dbReference type="Proteomes" id="UP000326837">
    <property type="component" value="Chromosome"/>
</dbReference>
<dbReference type="KEGG" id="lpav:PLANPX_5472"/>
<gene>
    <name evidence="3" type="ORF">PLANPX_5472</name>
</gene>
<protein>
    <recommendedName>
        <fullName evidence="2">Ice-binding protein C-terminal domain-containing protein</fullName>
    </recommendedName>
</protein>
<evidence type="ECO:0000256" key="1">
    <source>
        <dbReference type="SAM" id="SignalP"/>
    </source>
</evidence>